<evidence type="ECO:0008006" key="3">
    <source>
        <dbReference type="Google" id="ProtNLM"/>
    </source>
</evidence>
<dbReference type="GeneID" id="63687622"/>
<dbReference type="InterPro" id="IPR011333">
    <property type="entry name" value="SKP1/BTB/POZ_sf"/>
</dbReference>
<proteinExistence type="predicted"/>
<dbReference type="HOGENOM" id="CLU_933914_0_0_1"/>
<protein>
    <recommendedName>
        <fullName evidence="3">BTB domain-containing protein</fullName>
    </recommendedName>
</protein>
<dbReference type="STRING" id="1858805.M5GA95"/>
<accession>M5GA95</accession>
<dbReference type="EMBL" id="JH795861">
    <property type="protein sequence ID" value="EJU02872.1"/>
    <property type="molecule type" value="Genomic_DNA"/>
</dbReference>
<evidence type="ECO:0000313" key="1">
    <source>
        <dbReference type="EMBL" id="EJU02872.1"/>
    </source>
</evidence>
<name>M5GA95_DACPD</name>
<reference evidence="1 2" key="1">
    <citation type="journal article" date="2012" name="Science">
        <title>The Paleozoic origin of enzymatic lignin decomposition reconstructed from 31 fungal genomes.</title>
        <authorList>
            <person name="Floudas D."/>
            <person name="Binder M."/>
            <person name="Riley R."/>
            <person name="Barry K."/>
            <person name="Blanchette R.A."/>
            <person name="Henrissat B."/>
            <person name="Martinez A.T."/>
            <person name="Otillar R."/>
            <person name="Spatafora J.W."/>
            <person name="Yadav J.S."/>
            <person name="Aerts A."/>
            <person name="Benoit I."/>
            <person name="Boyd A."/>
            <person name="Carlson A."/>
            <person name="Copeland A."/>
            <person name="Coutinho P.M."/>
            <person name="de Vries R.P."/>
            <person name="Ferreira P."/>
            <person name="Findley K."/>
            <person name="Foster B."/>
            <person name="Gaskell J."/>
            <person name="Glotzer D."/>
            <person name="Gorecki P."/>
            <person name="Heitman J."/>
            <person name="Hesse C."/>
            <person name="Hori C."/>
            <person name="Igarashi K."/>
            <person name="Jurgens J.A."/>
            <person name="Kallen N."/>
            <person name="Kersten P."/>
            <person name="Kohler A."/>
            <person name="Kuees U."/>
            <person name="Kumar T.K.A."/>
            <person name="Kuo A."/>
            <person name="LaButti K."/>
            <person name="Larrondo L.F."/>
            <person name="Lindquist E."/>
            <person name="Ling A."/>
            <person name="Lombard V."/>
            <person name="Lucas S."/>
            <person name="Lundell T."/>
            <person name="Martin R."/>
            <person name="McLaughlin D.J."/>
            <person name="Morgenstern I."/>
            <person name="Morin E."/>
            <person name="Murat C."/>
            <person name="Nagy L.G."/>
            <person name="Nolan M."/>
            <person name="Ohm R.A."/>
            <person name="Patyshakuliyeva A."/>
            <person name="Rokas A."/>
            <person name="Ruiz-Duenas F.J."/>
            <person name="Sabat G."/>
            <person name="Salamov A."/>
            <person name="Samejima M."/>
            <person name="Schmutz J."/>
            <person name="Slot J.C."/>
            <person name="St John F."/>
            <person name="Stenlid J."/>
            <person name="Sun H."/>
            <person name="Sun S."/>
            <person name="Syed K."/>
            <person name="Tsang A."/>
            <person name="Wiebenga A."/>
            <person name="Young D."/>
            <person name="Pisabarro A."/>
            <person name="Eastwood D.C."/>
            <person name="Martin F."/>
            <person name="Cullen D."/>
            <person name="Grigoriev I.V."/>
            <person name="Hibbett D.S."/>
        </authorList>
    </citation>
    <scope>NUCLEOTIDE SEQUENCE [LARGE SCALE GENOMIC DNA]</scope>
    <source>
        <strain evidence="1 2">DJM-731 SS1</strain>
    </source>
</reference>
<dbReference type="Gene3D" id="3.30.710.10">
    <property type="entry name" value="Potassium Channel Kv1.1, Chain A"/>
    <property type="match status" value="1"/>
</dbReference>
<organism evidence="1 2">
    <name type="scientific">Dacryopinax primogenitus (strain DJM 731)</name>
    <name type="common">Brown rot fungus</name>
    <dbReference type="NCBI Taxonomy" id="1858805"/>
    <lineage>
        <taxon>Eukaryota</taxon>
        <taxon>Fungi</taxon>
        <taxon>Dikarya</taxon>
        <taxon>Basidiomycota</taxon>
        <taxon>Agaricomycotina</taxon>
        <taxon>Dacrymycetes</taxon>
        <taxon>Dacrymycetales</taxon>
        <taxon>Dacrymycetaceae</taxon>
        <taxon>Dacryopinax</taxon>
    </lineage>
</organism>
<dbReference type="RefSeq" id="XP_040629766.1">
    <property type="nucleotide sequence ID" value="XM_040772560.1"/>
</dbReference>
<gene>
    <name evidence="1" type="ORF">DACRYDRAFT_21824</name>
</gene>
<dbReference type="OrthoDB" id="3357985at2759"/>
<dbReference type="Proteomes" id="UP000030653">
    <property type="component" value="Unassembled WGS sequence"/>
</dbReference>
<dbReference type="AlphaFoldDB" id="M5GA95"/>
<evidence type="ECO:0000313" key="2">
    <source>
        <dbReference type="Proteomes" id="UP000030653"/>
    </source>
</evidence>
<sequence>MELGRAADKWQIEVALWILRREVMSPRFDHLPLRVYTFCCEMDFEDEIELSASKASLSDPRDPCRRDQIGNSSALDLIRIVMMHDAVKKPANLPEALKRNDATRPVPAWHQPILYAWDPLFKRNDADLVVKSSDGVEFRVFSLFLREASPRLADLITTSGASTLPTNASCAKTMEWPEHAGTIQALLRYIYPLGEHPRTEQSTDELMAVLWAAHVWKIEAALRPLRAAIISPERVSSDAMPSAAAWSSIRKEKSLQCMRSRLTQYTTTRLPISLVYLPWIGFTLLTKERGALLQLRLR</sequence>
<keyword evidence="2" id="KW-1185">Reference proteome</keyword>